<accession>A0AAE3JDX0</accession>
<dbReference type="Gene3D" id="3.40.190.170">
    <property type="entry name" value="Bacterial extracellular solute-binding protein, family 7"/>
    <property type="match status" value="1"/>
</dbReference>
<dbReference type="CDD" id="cd13603">
    <property type="entry name" value="PBP2_TRAP_Siap_TeaA_like"/>
    <property type="match status" value="1"/>
</dbReference>
<protein>
    <submittedName>
        <fullName evidence="5">TRAP transporter substrate-binding protein</fullName>
    </submittedName>
</protein>
<keyword evidence="6" id="KW-1185">Reference proteome</keyword>
<reference evidence="5" key="1">
    <citation type="submission" date="2021-10" db="EMBL/GenBank/DDBJ databases">
        <title>Anaerobic single-cell dispensing facilitates the cultivation of human gut bacteria.</title>
        <authorList>
            <person name="Afrizal A."/>
        </authorList>
    </citation>
    <scope>NUCLEOTIDE SEQUENCE</scope>
    <source>
        <strain evidence="5">CLA-AA-H215</strain>
    </source>
</reference>
<organism evidence="5 6">
    <name type="scientific">Hominifimenecus microfluidus</name>
    <dbReference type="NCBI Taxonomy" id="2885348"/>
    <lineage>
        <taxon>Bacteria</taxon>
        <taxon>Bacillati</taxon>
        <taxon>Bacillota</taxon>
        <taxon>Clostridia</taxon>
        <taxon>Lachnospirales</taxon>
        <taxon>Lachnospiraceae</taxon>
        <taxon>Hominifimenecus</taxon>
    </lineage>
</organism>
<evidence type="ECO:0000256" key="1">
    <source>
        <dbReference type="ARBA" id="ARBA00009023"/>
    </source>
</evidence>
<keyword evidence="2" id="KW-0813">Transport</keyword>
<dbReference type="InterPro" id="IPR038404">
    <property type="entry name" value="TRAP_DctP_sf"/>
</dbReference>
<dbReference type="Proteomes" id="UP001198182">
    <property type="component" value="Unassembled WGS sequence"/>
</dbReference>
<feature type="signal peptide" evidence="4">
    <location>
        <begin position="1"/>
        <end position="28"/>
    </location>
</feature>
<dbReference type="NCBIfam" id="TIGR00787">
    <property type="entry name" value="dctP"/>
    <property type="match status" value="1"/>
</dbReference>
<dbReference type="Pfam" id="PF03480">
    <property type="entry name" value="DctP"/>
    <property type="match status" value="1"/>
</dbReference>
<feature type="chain" id="PRO_5041951384" evidence="4">
    <location>
        <begin position="29"/>
        <end position="377"/>
    </location>
</feature>
<dbReference type="NCBIfam" id="NF037995">
    <property type="entry name" value="TRAP_S1"/>
    <property type="match status" value="1"/>
</dbReference>
<evidence type="ECO:0000313" key="5">
    <source>
        <dbReference type="EMBL" id="MCC2230349.1"/>
    </source>
</evidence>
<comment type="caution">
    <text evidence="5">The sequence shown here is derived from an EMBL/GenBank/DDBJ whole genome shotgun (WGS) entry which is preliminary data.</text>
</comment>
<sequence length="377" mass="40617">MKMKKVISLVLSAAMAASLCGCLGGSNAATTAAESSAAGSAAVAGEETTAAAAAETKEHSADAVGLKLSTTIKELELTTVPNGMGVQAMADYLDEQDGGVYLDMYLDGVLGSSTDELLGGAQTGAFDMVALSFGNWGDYTDGFAALSIPYLFTSSEQVYAYIDGPEGDAMKQQVEEDTGMVVLAFLDVGFRNITNSRGPIKTPDDVKGLKLRTQNDRYQIAALEALGATCSVISFSELYSSLQQGLVDAQENPIINTYTNKFYEVQDYMTLTRHAYTCTILAISRESLDKLTPEQQQLVLDAGKVAQDTAREKLVEVEDDYLEKLGKEMEIYDPTQEELEAFQKVAMTSWDIIEQDMGSEKFNEIVNAAQEIADSLK</sequence>
<dbReference type="RefSeq" id="WP_308453054.1">
    <property type="nucleotide sequence ID" value="NZ_JAJEQR010000010.1"/>
</dbReference>
<dbReference type="GO" id="GO:0055085">
    <property type="term" value="P:transmembrane transport"/>
    <property type="evidence" value="ECO:0007669"/>
    <property type="project" value="InterPro"/>
</dbReference>
<dbReference type="InterPro" id="IPR004682">
    <property type="entry name" value="TRAP_DctP"/>
</dbReference>
<proteinExistence type="inferred from homology"/>
<name>A0AAE3JDX0_9FIRM</name>
<dbReference type="PANTHER" id="PTHR33376">
    <property type="match status" value="1"/>
</dbReference>
<dbReference type="PROSITE" id="PS51257">
    <property type="entry name" value="PROKAR_LIPOPROTEIN"/>
    <property type="match status" value="1"/>
</dbReference>
<keyword evidence="3 4" id="KW-0732">Signal</keyword>
<dbReference type="PANTHER" id="PTHR33376:SF7">
    <property type="entry name" value="C4-DICARBOXYLATE-BINDING PROTEIN DCTB"/>
    <property type="match status" value="1"/>
</dbReference>
<gene>
    <name evidence="5" type="ORF">LKD81_04960</name>
</gene>
<evidence type="ECO:0000256" key="4">
    <source>
        <dbReference type="SAM" id="SignalP"/>
    </source>
</evidence>
<dbReference type="EMBL" id="JAJEQR010000010">
    <property type="protein sequence ID" value="MCC2230349.1"/>
    <property type="molecule type" value="Genomic_DNA"/>
</dbReference>
<dbReference type="PIRSF" id="PIRSF006470">
    <property type="entry name" value="DctB"/>
    <property type="match status" value="1"/>
</dbReference>
<evidence type="ECO:0000256" key="3">
    <source>
        <dbReference type="ARBA" id="ARBA00022729"/>
    </source>
</evidence>
<evidence type="ECO:0000256" key="2">
    <source>
        <dbReference type="ARBA" id="ARBA00022448"/>
    </source>
</evidence>
<dbReference type="AlphaFoldDB" id="A0AAE3JDX0"/>
<comment type="similarity">
    <text evidence="1">Belongs to the bacterial solute-binding protein 7 family.</text>
</comment>
<dbReference type="InterPro" id="IPR018389">
    <property type="entry name" value="DctP_fam"/>
</dbReference>
<dbReference type="GO" id="GO:0030288">
    <property type="term" value="C:outer membrane-bounded periplasmic space"/>
    <property type="evidence" value="ECO:0007669"/>
    <property type="project" value="InterPro"/>
</dbReference>
<evidence type="ECO:0000313" key="6">
    <source>
        <dbReference type="Proteomes" id="UP001198182"/>
    </source>
</evidence>